<dbReference type="PROSITE" id="PS00330">
    <property type="entry name" value="HEMOLYSIN_CALCIUM"/>
    <property type="match status" value="3"/>
</dbReference>
<proteinExistence type="predicted"/>
<name>A0ABT7Y0P5_9VIBR</name>
<evidence type="ECO:0008006" key="7">
    <source>
        <dbReference type="Google" id="ProtNLM"/>
    </source>
</evidence>
<dbReference type="InterPro" id="IPR001343">
    <property type="entry name" value="Hemolysn_Ca-bd"/>
</dbReference>
<organism evidence="5 6">
    <name type="scientific">Vibrio agarivorans</name>
    <dbReference type="NCBI Taxonomy" id="153622"/>
    <lineage>
        <taxon>Bacteria</taxon>
        <taxon>Pseudomonadati</taxon>
        <taxon>Pseudomonadota</taxon>
        <taxon>Gammaproteobacteria</taxon>
        <taxon>Vibrionales</taxon>
        <taxon>Vibrionaceae</taxon>
        <taxon>Vibrio</taxon>
    </lineage>
</organism>
<comment type="subcellular location">
    <subcellularLocation>
        <location evidence="1">Secreted</location>
    </subcellularLocation>
</comment>
<keyword evidence="6" id="KW-1185">Reference proteome</keyword>
<evidence type="ECO:0000256" key="1">
    <source>
        <dbReference type="ARBA" id="ARBA00004613"/>
    </source>
</evidence>
<dbReference type="RefSeq" id="WP_289961671.1">
    <property type="nucleotide sequence ID" value="NZ_JAUEOZ010000001.1"/>
</dbReference>
<dbReference type="EMBL" id="JAUEOZ010000001">
    <property type="protein sequence ID" value="MDN2481576.1"/>
    <property type="molecule type" value="Genomic_DNA"/>
</dbReference>
<dbReference type="PANTHER" id="PTHR38340">
    <property type="entry name" value="S-LAYER PROTEIN"/>
    <property type="match status" value="1"/>
</dbReference>
<dbReference type="PANTHER" id="PTHR38340:SF1">
    <property type="entry name" value="S-LAYER PROTEIN"/>
    <property type="match status" value="1"/>
</dbReference>
<dbReference type="Pfam" id="PF00353">
    <property type="entry name" value="HemolysinCabind"/>
    <property type="match status" value="5"/>
</dbReference>
<dbReference type="PRINTS" id="PR00313">
    <property type="entry name" value="CABNDNGRPT"/>
</dbReference>
<protein>
    <recommendedName>
        <fullName evidence="7">Calcium-binding protein</fullName>
    </recommendedName>
</protein>
<feature type="region of interest" description="Disordered" evidence="4">
    <location>
        <begin position="457"/>
        <end position="482"/>
    </location>
</feature>
<sequence>MADISVNNVDVNQDNTDTTALDLPGVVSLGNVDNVETYDGSSPVSVNGNRGNDTIIVQGDSNDEIRGGKDDDILSAGGGDDFIAAGRGSDLINAGDGNDVVEAWNHSLNAGDEAGDLQTGVAGVKNARSHDVETLGHVDDVVVAGAGSDYVEGGANNDIIYGDRSGIELGEKEFISNGDFSNTPATKEGGGSVWGTYQTLPDDDGISWYANNDGNDTINSIADDGLLEIQTAAVGGSPGVSPNDTVDGNTNVLELDSHNHGGNSTNTTASQMVTVDASEAGDFVLSFEYANRVRGANDQTSPFEVLVNGEVVWSSDNESQDWSSKRLHLDLDQGDHIISFRATGSEDTYGALIDNVSLRQVTSTHDDLLIGDNGPDANVDGSSGDDIIRGNRGDDIIIGDNFSALSFNENTGAFGLSAGLEGDLASVTSVDLATASTAYNPDGSYGSIDMGNAASGGTGYGVESNSESGRSEQLGYSYDDNDGEGDAVGSEMLSIGLEEHTMIAKVGISNLYRNEGSDSIDEVGIWTVLRDGVEVASGFIAAEVPDANTLAHYAEAGLTLDNVKVLSGDSSNNGDFIIGPQDTGFKAFDEIQFTAAGSEFAKGSGQDSSDYFVTSVDTTGLTGDGTDMLYGGRGDDIILAGDNQMSMPVMNDDGSYSLNGYRGELSVKLESSEAGFNNSYGYYTVNDEGILSAHIVWGDVHASLDSNDTHFNVDIHSNIETLGFFIVPDGGDKGVVDGAQFSFDLASLAGGATTAMVDGNQVSILSGENYVSGLFTVQGEGEGEAPSNYDGVLGEGNQHFNDNPGNNSDSDFDDVVTTANLSSSPELLAGRVGDDWLDGGAGVDILKGGKGDDVLIGGSGSDELRGGNGNDILAYDASDSLIHGGRGFDVLIANDKDITDGMDGVTFDLKGATHIKGMEAIIGTSGDDVLDLNLNKVARQTQDVAGNDGNAFFALDIETLNLKTNGFQLQLDGGAEHSMMDIASLDLDVQQHLGLEGADGELYQYTFTKNDDEVMLFTNTDWDDFV</sequence>
<evidence type="ECO:0000256" key="2">
    <source>
        <dbReference type="ARBA" id="ARBA00022525"/>
    </source>
</evidence>
<accession>A0ABT7Y0P5</accession>
<comment type="caution">
    <text evidence="5">The sequence shown here is derived from an EMBL/GenBank/DDBJ whole genome shotgun (WGS) entry which is preliminary data.</text>
</comment>
<dbReference type="SUPFAM" id="SSF51120">
    <property type="entry name" value="beta-Roll"/>
    <property type="match status" value="2"/>
</dbReference>
<keyword evidence="3" id="KW-0106">Calcium</keyword>
<evidence type="ECO:0000256" key="3">
    <source>
        <dbReference type="ARBA" id="ARBA00022837"/>
    </source>
</evidence>
<keyword evidence="2" id="KW-0964">Secreted</keyword>
<dbReference type="Proteomes" id="UP001169719">
    <property type="component" value="Unassembled WGS sequence"/>
</dbReference>
<evidence type="ECO:0000313" key="6">
    <source>
        <dbReference type="Proteomes" id="UP001169719"/>
    </source>
</evidence>
<dbReference type="Gene3D" id="2.60.120.260">
    <property type="entry name" value="Galactose-binding domain-like"/>
    <property type="match status" value="1"/>
</dbReference>
<dbReference type="InterPro" id="IPR011049">
    <property type="entry name" value="Serralysin-like_metalloprot_C"/>
</dbReference>
<evidence type="ECO:0000256" key="4">
    <source>
        <dbReference type="SAM" id="MobiDB-lite"/>
    </source>
</evidence>
<dbReference type="Gene3D" id="2.150.10.10">
    <property type="entry name" value="Serralysin-like metalloprotease, C-terminal"/>
    <property type="match status" value="2"/>
</dbReference>
<dbReference type="InterPro" id="IPR018511">
    <property type="entry name" value="Hemolysin-typ_Ca-bd_CS"/>
</dbReference>
<gene>
    <name evidence="5" type="ORF">QWJ08_09225</name>
</gene>
<reference evidence="5" key="1">
    <citation type="submission" date="2024-05" db="EMBL/GenBank/DDBJ databases">
        <title>Genome Sequences of Four Agar- Degrading Marine Bacteria.</title>
        <authorList>
            <person name="Phillips E.K."/>
            <person name="Shaffer J.C."/>
            <person name="Henson M.W."/>
            <person name="Temperton B."/>
            <person name="Thrash C.J."/>
            <person name="Martin M.O."/>
        </authorList>
    </citation>
    <scope>NUCLEOTIDE SEQUENCE</scope>
    <source>
        <strain evidence="5">EKP203</strain>
    </source>
</reference>
<dbReference type="InterPro" id="IPR050557">
    <property type="entry name" value="RTX_toxin/Mannuronan_C5-epim"/>
</dbReference>
<evidence type="ECO:0000313" key="5">
    <source>
        <dbReference type="EMBL" id="MDN2481576.1"/>
    </source>
</evidence>